<dbReference type="SUPFAM" id="SSF88713">
    <property type="entry name" value="Glycoside hydrolase/deacetylase"/>
    <property type="match status" value="1"/>
</dbReference>
<dbReference type="InterPro" id="IPR011013">
    <property type="entry name" value="Gal_mutarotase_sf_dom"/>
</dbReference>
<dbReference type="AlphaFoldDB" id="K9ZXN4"/>
<dbReference type="Gene3D" id="1.20.1270.50">
    <property type="entry name" value="Glycoside hydrolase family 38, central domain"/>
    <property type="match status" value="1"/>
</dbReference>
<dbReference type="GO" id="GO:0004559">
    <property type="term" value="F:alpha-mannosidase activity"/>
    <property type="evidence" value="ECO:0007669"/>
    <property type="project" value="InterPro"/>
</dbReference>
<dbReference type="InterPro" id="IPR027291">
    <property type="entry name" value="Glyco_hydro_38_N_sf"/>
</dbReference>
<sequence length="812" mass="91283">MTTSKDAVFHMIGNAHIDPVWLWNWQEGYQEIKATYRSALDRLQEHPDFIFTCSSAAHLAWIEANEPEMFEEIRARVQEGRWALVGGWWVQPDCNLPSGESFVRQGLYGQRFFQSRFGRVADTGYNPDSFGHAGTLPQILLKSGLTRYTFMRPGPHEQALPSRLFWWQGPDGSRVLTFRIPYEYCTWGKDLEPHVRKCTTELSGQLGELMCFYGVGNHGGGPTNENLASITRLNGTAELPELRLSDPSRYFDAVQHAQVPEWSGELQIHAVGCYAVHSGVKRWNRAAELALVRAEKFASLATALTGLPYPRADLERAWKRVLFNQFHDILAGTSIESAYEDARNEYGEALATAQHVTNAAIQRLSWRVTVPPVEGSRPYVVFNPHPWPVRIPIEHETGGVPNEFAVRDERGEEVPAQRVRSEATVTGWRKRLSWLVELPPFGHRRYTIVAQAPQDFAPCEASATHLENGLFRLDIDEQTGGLARLLDKRSGSDVFQDTAAVGHVIRDDSDTWSHGVFGYHDLVGRFADATSVLLDHGPVKSTIRTISRYASSTLTQEFSLFADLPYVEVRVRMDWHERHRVLKLHFPTHLHFPQATYEAPYGVTTRPTDGDEEPGQRWADLSGVYRPTGVIRGLSLINDAKYSYHALGSTLGLTVLRSPIIAHHDPYVPSEDGDYRFMDQGEQSFTYWIVPHEGTWREAGIPRAAATLTEHPVVIPETYHEGPLPAAASWLSVEPANVQVTVVKRAEEDHGYVLRLVETHGLTARAQLSLPFLKRETSFSMGAYEILTLLVPDDGGEIVTLNLTELETLKPA</sequence>
<organism evidence="6 7">
    <name type="scientific">Deinococcus peraridilitoris (strain DSM 19664 / LMG 22246 / CIP 109416 / KR-200)</name>
    <dbReference type="NCBI Taxonomy" id="937777"/>
    <lineage>
        <taxon>Bacteria</taxon>
        <taxon>Thermotogati</taxon>
        <taxon>Deinococcota</taxon>
        <taxon>Deinococci</taxon>
        <taxon>Deinococcales</taxon>
        <taxon>Deinococcaceae</taxon>
        <taxon>Deinococcus</taxon>
    </lineage>
</organism>
<accession>K9ZXN4</accession>
<dbReference type="eggNOG" id="COG0383">
    <property type="taxonomic scope" value="Bacteria"/>
</dbReference>
<dbReference type="EMBL" id="CP003382">
    <property type="protein sequence ID" value="AFZ65657.1"/>
    <property type="molecule type" value="Genomic_DNA"/>
</dbReference>
<dbReference type="OrthoDB" id="9772207at2"/>
<protein>
    <submittedName>
        <fullName evidence="6">Alpha-mannosidase</fullName>
    </submittedName>
</protein>
<reference evidence="7" key="1">
    <citation type="submission" date="2012-03" db="EMBL/GenBank/DDBJ databases">
        <title>Complete sequence of chromosome of Deinococcus peraridilitoris DSM 19664.</title>
        <authorList>
            <person name="Lucas S."/>
            <person name="Copeland A."/>
            <person name="Lapidus A."/>
            <person name="Glavina del Rio T."/>
            <person name="Dalin E."/>
            <person name="Tice H."/>
            <person name="Bruce D."/>
            <person name="Goodwin L."/>
            <person name="Pitluck S."/>
            <person name="Peters L."/>
            <person name="Mikhailova N."/>
            <person name="Lu M."/>
            <person name="Kyrpides N."/>
            <person name="Mavromatis K."/>
            <person name="Ivanova N."/>
            <person name="Brettin T."/>
            <person name="Detter J.C."/>
            <person name="Han C."/>
            <person name="Larimer F."/>
            <person name="Land M."/>
            <person name="Hauser L."/>
            <person name="Markowitz V."/>
            <person name="Cheng J.-F."/>
            <person name="Hugenholtz P."/>
            <person name="Woyke T."/>
            <person name="Wu D."/>
            <person name="Pukall R."/>
            <person name="Steenblock K."/>
            <person name="Brambilla E."/>
            <person name="Klenk H.-P."/>
            <person name="Eisen J.A."/>
        </authorList>
    </citation>
    <scope>NUCLEOTIDE SEQUENCE [LARGE SCALE GENOMIC DNA]</scope>
    <source>
        <strain evidence="7">DSM 19664 / LMG 22246 / CIP 109416 / KR-200</strain>
    </source>
</reference>
<keyword evidence="4" id="KW-0326">Glycosidase</keyword>
<dbReference type="FunFam" id="1.20.1270.50:FF:000004">
    <property type="entry name" value="alpha-mannosidase 2C1 isoform X1"/>
    <property type="match status" value="1"/>
</dbReference>
<dbReference type="Pfam" id="PF09261">
    <property type="entry name" value="Alpha-mann_mid"/>
    <property type="match status" value="1"/>
</dbReference>
<comment type="similarity">
    <text evidence="1">Belongs to the glycosyl hydrolase 38 family.</text>
</comment>
<dbReference type="GO" id="GO:0030246">
    <property type="term" value="F:carbohydrate binding"/>
    <property type="evidence" value="ECO:0007669"/>
    <property type="project" value="InterPro"/>
</dbReference>
<dbReference type="STRING" id="937777.Deipe_0048"/>
<dbReference type="InterPro" id="IPR000602">
    <property type="entry name" value="Glyco_hydro_38_N"/>
</dbReference>
<keyword evidence="7" id="KW-1185">Reference proteome</keyword>
<gene>
    <name evidence="6" type="ordered locus">Deipe_0048</name>
</gene>
<dbReference type="Pfam" id="PF01074">
    <property type="entry name" value="Glyco_hydro_38N"/>
    <property type="match status" value="1"/>
</dbReference>
<evidence type="ECO:0000259" key="5">
    <source>
        <dbReference type="SMART" id="SM00872"/>
    </source>
</evidence>
<dbReference type="CDD" id="cd10789">
    <property type="entry name" value="GH38N_AMII_ER_cytosolic"/>
    <property type="match status" value="1"/>
</dbReference>
<proteinExistence type="inferred from homology"/>
<dbReference type="PATRIC" id="fig|937777.3.peg.52"/>
<dbReference type="HOGENOM" id="CLU_003442_1_1_0"/>
<evidence type="ECO:0000256" key="1">
    <source>
        <dbReference type="ARBA" id="ARBA00009792"/>
    </source>
</evidence>
<keyword evidence="2" id="KW-0479">Metal-binding</keyword>
<name>K9ZXN4_DEIPD</name>
<dbReference type="PANTHER" id="PTHR46017">
    <property type="entry name" value="ALPHA-MANNOSIDASE 2C1"/>
    <property type="match status" value="1"/>
</dbReference>
<dbReference type="InterPro" id="IPR028995">
    <property type="entry name" value="Glyco_hydro_57/38_cen_sf"/>
</dbReference>
<dbReference type="Pfam" id="PF07748">
    <property type="entry name" value="Glyco_hydro_38C"/>
    <property type="match status" value="1"/>
</dbReference>
<dbReference type="SUPFAM" id="SSF74650">
    <property type="entry name" value="Galactose mutarotase-like"/>
    <property type="match status" value="1"/>
</dbReference>
<feature type="domain" description="Glycoside hydrolase family 38 central" evidence="5">
    <location>
        <begin position="269"/>
        <end position="346"/>
    </location>
</feature>
<dbReference type="Proteomes" id="UP000010467">
    <property type="component" value="Chromosome"/>
</dbReference>
<evidence type="ECO:0000256" key="2">
    <source>
        <dbReference type="ARBA" id="ARBA00022723"/>
    </source>
</evidence>
<dbReference type="SUPFAM" id="SSF88688">
    <property type="entry name" value="Families 57/38 glycoside transferase middle domain"/>
    <property type="match status" value="1"/>
</dbReference>
<dbReference type="PANTHER" id="PTHR46017:SF1">
    <property type="entry name" value="ALPHA-MANNOSIDASE 2C1"/>
    <property type="match status" value="1"/>
</dbReference>
<dbReference type="Gene3D" id="3.20.110.10">
    <property type="entry name" value="Glycoside hydrolase 38, N terminal domain"/>
    <property type="match status" value="1"/>
</dbReference>
<dbReference type="GO" id="GO:0046872">
    <property type="term" value="F:metal ion binding"/>
    <property type="evidence" value="ECO:0007669"/>
    <property type="project" value="UniProtKB-KW"/>
</dbReference>
<dbReference type="GO" id="GO:0006013">
    <property type="term" value="P:mannose metabolic process"/>
    <property type="evidence" value="ECO:0007669"/>
    <property type="project" value="InterPro"/>
</dbReference>
<dbReference type="SMART" id="SM00872">
    <property type="entry name" value="Alpha-mann_mid"/>
    <property type="match status" value="1"/>
</dbReference>
<dbReference type="InterPro" id="IPR015341">
    <property type="entry name" value="Glyco_hydro_38_cen"/>
</dbReference>
<evidence type="ECO:0000313" key="6">
    <source>
        <dbReference type="EMBL" id="AFZ65657.1"/>
    </source>
</evidence>
<evidence type="ECO:0000256" key="4">
    <source>
        <dbReference type="ARBA" id="ARBA00023295"/>
    </source>
</evidence>
<dbReference type="InterPro" id="IPR037094">
    <property type="entry name" value="Glyco_hydro_38_cen_sf"/>
</dbReference>
<dbReference type="RefSeq" id="WP_015233968.1">
    <property type="nucleotide sequence ID" value="NC_019793.1"/>
</dbReference>
<keyword evidence="3" id="KW-0378">Hydrolase</keyword>
<evidence type="ECO:0000256" key="3">
    <source>
        <dbReference type="ARBA" id="ARBA00022801"/>
    </source>
</evidence>
<dbReference type="GO" id="GO:0009313">
    <property type="term" value="P:oligosaccharide catabolic process"/>
    <property type="evidence" value="ECO:0007669"/>
    <property type="project" value="TreeGrafter"/>
</dbReference>
<evidence type="ECO:0000313" key="7">
    <source>
        <dbReference type="Proteomes" id="UP000010467"/>
    </source>
</evidence>
<dbReference type="KEGG" id="dpd:Deipe_0048"/>
<dbReference type="Gene3D" id="2.70.98.30">
    <property type="entry name" value="Golgi alpha-mannosidase II, domain 4"/>
    <property type="match status" value="1"/>
</dbReference>
<dbReference type="InterPro" id="IPR011330">
    <property type="entry name" value="Glyco_hydro/deAcase_b/a-brl"/>
</dbReference>
<dbReference type="InterPro" id="IPR011682">
    <property type="entry name" value="Glyco_hydro_38_C"/>
</dbReference>